<feature type="compositionally biased region" description="Pro residues" evidence="1">
    <location>
        <begin position="303"/>
        <end position="313"/>
    </location>
</feature>
<accession>A0ABN9V9U6</accession>
<organism evidence="2 3">
    <name type="scientific">Prorocentrum cordatum</name>
    <dbReference type="NCBI Taxonomy" id="2364126"/>
    <lineage>
        <taxon>Eukaryota</taxon>
        <taxon>Sar</taxon>
        <taxon>Alveolata</taxon>
        <taxon>Dinophyceae</taxon>
        <taxon>Prorocentrales</taxon>
        <taxon>Prorocentraceae</taxon>
        <taxon>Prorocentrum</taxon>
    </lineage>
</organism>
<sequence length="371" mass="39216">MADATPGVRARGATILARRQGDVRSPVSARGPSWAWAHAAALGGEWRQELNLASNEIGSLDSLPALELFRSLRVLCVDENPCARGPVALPPSLRGLTVKSHASAPWYLQRGNPVAKLGKAKSKGPKDTLSRHTLKKVRDDTDLKAGTRRRGVGQLAVLDAEENELVVAELASGWRRSLGAAGHEAPLTLACPPASEGIFSEDLSDEELDRIFRERRENIDRKFREPDPEVESFMKPLPFVAISAAGQKLGFGPPQEEQPAPVPGSLPHRPSSSSFFLTGVGGDEAGDASHRTGGRARSLQQPSPAPSPSPRTPATPVGVTLPPIEAGSRGSSAGGVGMDAGFRKPNVVDAGVREAIRALRAASMSEYAVAV</sequence>
<name>A0ABN9V9U6_9DINO</name>
<feature type="region of interest" description="Disordered" evidence="1">
    <location>
        <begin position="248"/>
        <end position="339"/>
    </location>
</feature>
<evidence type="ECO:0000256" key="1">
    <source>
        <dbReference type="SAM" id="MobiDB-lite"/>
    </source>
</evidence>
<gene>
    <name evidence="2" type="ORF">PCOR1329_LOCUS55448</name>
</gene>
<keyword evidence="3" id="KW-1185">Reference proteome</keyword>
<evidence type="ECO:0000313" key="2">
    <source>
        <dbReference type="EMBL" id="CAK0868934.1"/>
    </source>
</evidence>
<comment type="caution">
    <text evidence="2">The sequence shown here is derived from an EMBL/GenBank/DDBJ whole genome shotgun (WGS) entry which is preliminary data.</text>
</comment>
<proteinExistence type="predicted"/>
<dbReference type="Proteomes" id="UP001189429">
    <property type="component" value="Unassembled WGS sequence"/>
</dbReference>
<reference evidence="2" key="1">
    <citation type="submission" date="2023-10" db="EMBL/GenBank/DDBJ databases">
        <authorList>
            <person name="Chen Y."/>
            <person name="Shah S."/>
            <person name="Dougan E. K."/>
            <person name="Thang M."/>
            <person name="Chan C."/>
        </authorList>
    </citation>
    <scope>NUCLEOTIDE SEQUENCE [LARGE SCALE GENOMIC DNA]</scope>
</reference>
<evidence type="ECO:0000313" key="3">
    <source>
        <dbReference type="Proteomes" id="UP001189429"/>
    </source>
</evidence>
<protein>
    <recommendedName>
        <fullName evidence="4">Leucine-rich repeat-containing protein 51</fullName>
    </recommendedName>
</protein>
<evidence type="ECO:0008006" key="4">
    <source>
        <dbReference type="Google" id="ProtNLM"/>
    </source>
</evidence>
<dbReference type="EMBL" id="CAUYUJ010016799">
    <property type="protein sequence ID" value="CAK0868934.1"/>
    <property type="molecule type" value="Genomic_DNA"/>
</dbReference>